<proteinExistence type="predicted"/>
<dbReference type="Pfam" id="PF02613">
    <property type="entry name" value="Nitrate_red_del"/>
    <property type="match status" value="1"/>
</dbReference>
<reference evidence="2" key="1">
    <citation type="submission" date="2020-07" db="EMBL/GenBank/DDBJ databases">
        <authorList>
            <person name="Tarantini F.S."/>
            <person name="Hong K.W."/>
            <person name="Chan K.G."/>
        </authorList>
    </citation>
    <scope>NUCLEOTIDE SEQUENCE</scope>
    <source>
        <strain evidence="2">32-07</strain>
    </source>
</reference>
<dbReference type="NCBIfam" id="TIGR00684">
    <property type="entry name" value="narJ"/>
    <property type="match status" value="1"/>
</dbReference>
<accession>A0ABX8R388</accession>
<dbReference type="Proteomes" id="UP001049518">
    <property type="component" value="Chromosome"/>
</dbReference>
<organism evidence="2 3">
    <name type="scientific">Actinomadura graeca</name>
    <dbReference type="NCBI Taxonomy" id="2750812"/>
    <lineage>
        <taxon>Bacteria</taxon>
        <taxon>Bacillati</taxon>
        <taxon>Actinomycetota</taxon>
        <taxon>Actinomycetes</taxon>
        <taxon>Streptosporangiales</taxon>
        <taxon>Thermomonosporaceae</taxon>
        <taxon>Actinomadura</taxon>
    </lineage>
</organism>
<dbReference type="SUPFAM" id="SSF89155">
    <property type="entry name" value="TorD-like"/>
    <property type="match status" value="1"/>
</dbReference>
<evidence type="ECO:0000313" key="3">
    <source>
        <dbReference type="Proteomes" id="UP001049518"/>
    </source>
</evidence>
<gene>
    <name evidence="2" type="primary">narJ</name>
    <name evidence="2" type="ORF">AGRA3207_007019</name>
</gene>
<dbReference type="PANTHER" id="PTHR43680">
    <property type="entry name" value="NITRATE REDUCTASE MOLYBDENUM COFACTOR ASSEMBLY CHAPERONE"/>
    <property type="match status" value="1"/>
</dbReference>
<sequence length="206" mass="22749">MIEVVIRQAASLLLRYPGPGWAETLRLVRDTAGGLPDGRCASLLRFCSDVAAVPPLELEARYVTTFDRSPRRTLHMTYYTDGDTRRRGASMAGLKGEYRRRGWRPPDDQLPDFLPVMLEFAARCPEAGERLLAGHRPGLELLRLALRDHRSPYERVMEAVCGTLPGPSVRDRRAALELARTGPPAEAVGLEGYGAHARPVPLGGRP</sequence>
<keyword evidence="1" id="KW-0534">Nitrate assimilation</keyword>
<protein>
    <submittedName>
        <fullName evidence="2">Nitrate reductase molybdenum cofactor assembly chaperone</fullName>
    </submittedName>
</protein>
<evidence type="ECO:0000313" key="2">
    <source>
        <dbReference type="EMBL" id="QXJ25514.1"/>
    </source>
</evidence>
<dbReference type="InterPro" id="IPR020945">
    <property type="entry name" value="DMSO/NO3_reduct_chaperone"/>
</dbReference>
<evidence type="ECO:0000256" key="1">
    <source>
        <dbReference type="ARBA" id="ARBA00023063"/>
    </source>
</evidence>
<name>A0ABX8R388_9ACTN</name>
<dbReference type="Gene3D" id="1.10.3480.10">
    <property type="entry name" value="TorD-like"/>
    <property type="match status" value="1"/>
</dbReference>
<dbReference type="PANTHER" id="PTHR43680:SF2">
    <property type="entry name" value="NITRATE REDUCTASE MOLYBDENUM COFACTOR ASSEMBLY CHAPERONE NARJ"/>
    <property type="match status" value="1"/>
</dbReference>
<dbReference type="RefSeq" id="WP_231331583.1">
    <property type="nucleotide sequence ID" value="NZ_CP059572.1"/>
</dbReference>
<dbReference type="InterPro" id="IPR003765">
    <property type="entry name" value="NO3_reductase_chaperone_NarJ"/>
</dbReference>
<keyword evidence="3" id="KW-1185">Reference proteome</keyword>
<dbReference type="EMBL" id="CP059572">
    <property type="protein sequence ID" value="QXJ25514.1"/>
    <property type="molecule type" value="Genomic_DNA"/>
</dbReference>
<dbReference type="InterPro" id="IPR036411">
    <property type="entry name" value="TorD-like_sf"/>
</dbReference>